<dbReference type="InterPro" id="IPR006379">
    <property type="entry name" value="HAD-SF_hydro_IIB"/>
</dbReference>
<comment type="caution">
    <text evidence="1">The sequence shown here is derived from an EMBL/GenBank/DDBJ whole genome shotgun (WGS) entry which is preliminary data.</text>
</comment>
<dbReference type="PANTHER" id="PTHR10000">
    <property type="entry name" value="PHOSPHOSERINE PHOSPHATASE"/>
    <property type="match status" value="1"/>
</dbReference>
<dbReference type="SUPFAM" id="SSF56784">
    <property type="entry name" value="HAD-like"/>
    <property type="match status" value="1"/>
</dbReference>
<evidence type="ECO:0000313" key="2">
    <source>
        <dbReference type="Proteomes" id="UP000284178"/>
    </source>
</evidence>
<keyword evidence="2" id="KW-1185">Reference proteome</keyword>
<dbReference type="EMBL" id="QRUP01000002">
    <property type="protein sequence ID" value="RGR76361.1"/>
    <property type="molecule type" value="Genomic_DNA"/>
</dbReference>
<dbReference type="AlphaFoldDB" id="A0A412G606"/>
<reference evidence="1 2" key="1">
    <citation type="submission" date="2018-08" db="EMBL/GenBank/DDBJ databases">
        <title>A genome reference for cultivated species of the human gut microbiota.</title>
        <authorList>
            <person name="Zou Y."/>
            <person name="Xue W."/>
            <person name="Luo G."/>
        </authorList>
    </citation>
    <scope>NUCLEOTIDE SEQUENCE [LARGE SCALE GENOMIC DNA]</scope>
    <source>
        <strain evidence="1 2">AF24-29</strain>
    </source>
</reference>
<gene>
    <name evidence="1" type="ORF">DWY25_03125</name>
</gene>
<organism evidence="1 2">
    <name type="scientific">Holdemania filiformis</name>
    <dbReference type="NCBI Taxonomy" id="61171"/>
    <lineage>
        <taxon>Bacteria</taxon>
        <taxon>Bacillati</taxon>
        <taxon>Bacillota</taxon>
        <taxon>Erysipelotrichia</taxon>
        <taxon>Erysipelotrichales</taxon>
        <taxon>Erysipelotrichaceae</taxon>
        <taxon>Holdemania</taxon>
    </lineage>
</organism>
<dbReference type="GO" id="GO:0000287">
    <property type="term" value="F:magnesium ion binding"/>
    <property type="evidence" value="ECO:0007669"/>
    <property type="project" value="TreeGrafter"/>
</dbReference>
<protein>
    <submittedName>
        <fullName evidence="1">HAD family phosphatase</fullName>
    </submittedName>
</protein>
<dbReference type="NCBIfam" id="TIGR01484">
    <property type="entry name" value="HAD-SF-IIB"/>
    <property type="match status" value="1"/>
</dbReference>
<proteinExistence type="predicted"/>
<dbReference type="PANTHER" id="PTHR10000:SF8">
    <property type="entry name" value="HAD SUPERFAMILY HYDROLASE-LIKE, TYPE 3"/>
    <property type="match status" value="1"/>
</dbReference>
<dbReference type="InterPro" id="IPR023214">
    <property type="entry name" value="HAD_sf"/>
</dbReference>
<accession>A0A412G606</accession>
<dbReference type="Proteomes" id="UP000284178">
    <property type="component" value="Unassembled WGS sequence"/>
</dbReference>
<dbReference type="Gene3D" id="3.40.50.1000">
    <property type="entry name" value="HAD superfamily/HAD-like"/>
    <property type="match status" value="1"/>
</dbReference>
<sequence length="277" mass="31134">MIKLIVCDFDGTILERSTQLIYPRVAEALRKAKDAGIEFCAATGRNAPAARRILEGSKVGGWMIDLNGAELRDPQGQIRAVQALDKNLVQRLLPKLRHPEVLTTLYSGELKYTFLPIEEHYRRYFTVPGCGKTPQNTPLSQFEADYRQFERLEELTDPIFKIEMRSASLDALRQIRSQIEGIPQIALTSAFTHNLEVLPITCNKASALTQLQEILKLRKEEIAVFGDDLNDLCLFEQFPLSYAVANAKPEILARAHAVIEACDQQGPADVITAFFME</sequence>
<dbReference type="InterPro" id="IPR036412">
    <property type="entry name" value="HAD-like_sf"/>
</dbReference>
<dbReference type="GO" id="GO:0005829">
    <property type="term" value="C:cytosol"/>
    <property type="evidence" value="ECO:0007669"/>
    <property type="project" value="TreeGrafter"/>
</dbReference>
<dbReference type="RefSeq" id="WP_117893521.1">
    <property type="nucleotide sequence ID" value="NZ_CABJCV010000002.1"/>
</dbReference>
<name>A0A412G606_9FIRM</name>
<dbReference type="SFLD" id="SFLDG01140">
    <property type="entry name" value="C2.B:_Phosphomannomutase_and_P"/>
    <property type="match status" value="1"/>
</dbReference>
<dbReference type="SFLD" id="SFLDS00003">
    <property type="entry name" value="Haloacid_Dehalogenase"/>
    <property type="match status" value="1"/>
</dbReference>
<dbReference type="Gene3D" id="3.30.1240.10">
    <property type="match status" value="1"/>
</dbReference>
<evidence type="ECO:0000313" key="1">
    <source>
        <dbReference type="EMBL" id="RGR76361.1"/>
    </source>
</evidence>
<dbReference type="GO" id="GO:0016791">
    <property type="term" value="F:phosphatase activity"/>
    <property type="evidence" value="ECO:0007669"/>
    <property type="project" value="TreeGrafter"/>
</dbReference>
<dbReference type="GeneID" id="83014401"/>
<dbReference type="Pfam" id="PF08282">
    <property type="entry name" value="Hydrolase_3"/>
    <property type="match status" value="1"/>
</dbReference>